<dbReference type="InterPro" id="IPR012337">
    <property type="entry name" value="RNaseH-like_sf"/>
</dbReference>
<name>A0ABT1PD34_9ACTN</name>
<dbReference type="Proteomes" id="UP001206206">
    <property type="component" value="Unassembled WGS sequence"/>
</dbReference>
<evidence type="ECO:0000313" key="1">
    <source>
        <dbReference type="EMBL" id="MCQ4043277.1"/>
    </source>
</evidence>
<proteinExistence type="predicted"/>
<dbReference type="SUPFAM" id="SSF53098">
    <property type="entry name" value="Ribonuclease H-like"/>
    <property type="match status" value="1"/>
</dbReference>
<keyword evidence="2" id="KW-1185">Reference proteome</keyword>
<dbReference type="Gene3D" id="3.30.420.10">
    <property type="entry name" value="Ribonuclease H-like superfamily/Ribonuclease H"/>
    <property type="match status" value="1"/>
</dbReference>
<protein>
    <submittedName>
        <fullName evidence="1">Integrase</fullName>
    </submittedName>
</protein>
<sequence>MIDLEDAGCRARFLIRDRDGKFPLLFDEVLTDAGIEVVLSGVRIPRMKSVMERWVQTCRRELVDRTLIWDRCHLLHALREFETFYNGHRAHQGIANARPLHPLPQPIADPGITRLDIRRRDRLGSLLHEYQHAA</sequence>
<comment type="caution">
    <text evidence="1">The sequence shown here is derived from an EMBL/GenBank/DDBJ whole genome shotgun (WGS) entry which is preliminary data.</text>
</comment>
<evidence type="ECO:0000313" key="2">
    <source>
        <dbReference type="Proteomes" id="UP001206206"/>
    </source>
</evidence>
<reference evidence="1 2" key="1">
    <citation type="submission" date="2022-06" db="EMBL/GenBank/DDBJ databases">
        <title>Draft genome sequence of type strain Streptomyces rubrisoli DSM 42083.</title>
        <authorList>
            <person name="Duangmal K."/>
            <person name="Klaysubun C."/>
        </authorList>
    </citation>
    <scope>NUCLEOTIDE SEQUENCE [LARGE SCALE GENOMIC DNA]</scope>
    <source>
        <strain evidence="1 2">DSM 42083</strain>
    </source>
</reference>
<dbReference type="EMBL" id="JANFNH010000014">
    <property type="protein sequence ID" value="MCQ4043277.1"/>
    <property type="molecule type" value="Genomic_DNA"/>
</dbReference>
<gene>
    <name evidence="1" type="ORF">NON19_14870</name>
</gene>
<organism evidence="1 2">
    <name type="scientific">Streptantibioticus rubrisoli</name>
    <dbReference type="NCBI Taxonomy" id="1387313"/>
    <lineage>
        <taxon>Bacteria</taxon>
        <taxon>Bacillati</taxon>
        <taxon>Actinomycetota</taxon>
        <taxon>Actinomycetes</taxon>
        <taxon>Kitasatosporales</taxon>
        <taxon>Streptomycetaceae</taxon>
        <taxon>Streptantibioticus</taxon>
    </lineage>
</organism>
<dbReference type="InterPro" id="IPR036397">
    <property type="entry name" value="RNaseH_sf"/>
</dbReference>
<dbReference type="RefSeq" id="WP_255928215.1">
    <property type="nucleotide sequence ID" value="NZ_JANFNH010000014.1"/>
</dbReference>
<accession>A0ABT1PD34</accession>